<feature type="transmembrane region" description="Helical" evidence="5">
    <location>
        <begin position="37"/>
        <end position="58"/>
    </location>
</feature>
<dbReference type="Proteomes" id="UP001597374">
    <property type="component" value="Unassembled WGS sequence"/>
</dbReference>
<feature type="domain" description="O-antigen ligase-related" evidence="6">
    <location>
        <begin position="186"/>
        <end position="346"/>
    </location>
</feature>
<dbReference type="InterPro" id="IPR007016">
    <property type="entry name" value="O-antigen_ligase-rel_domated"/>
</dbReference>
<feature type="transmembrane region" description="Helical" evidence="5">
    <location>
        <begin position="202"/>
        <end position="219"/>
    </location>
</feature>
<feature type="transmembrane region" description="Helical" evidence="5">
    <location>
        <begin position="333"/>
        <end position="357"/>
    </location>
</feature>
<name>A0ABW5CVX6_9BACT</name>
<evidence type="ECO:0000259" key="6">
    <source>
        <dbReference type="Pfam" id="PF04932"/>
    </source>
</evidence>
<dbReference type="Pfam" id="PF04932">
    <property type="entry name" value="Wzy_C"/>
    <property type="match status" value="1"/>
</dbReference>
<keyword evidence="7" id="KW-0436">Ligase</keyword>
<evidence type="ECO:0000256" key="3">
    <source>
        <dbReference type="ARBA" id="ARBA00022989"/>
    </source>
</evidence>
<comment type="caution">
    <text evidence="7">The sequence shown here is derived from an EMBL/GenBank/DDBJ whole genome shotgun (WGS) entry which is preliminary data.</text>
</comment>
<feature type="transmembrane region" description="Helical" evidence="5">
    <location>
        <begin position="231"/>
        <end position="251"/>
    </location>
</feature>
<dbReference type="RefSeq" id="WP_250429093.1">
    <property type="nucleotide sequence ID" value="NZ_JALPRR010000002.1"/>
</dbReference>
<protein>
    <submittedName>
        <fullName evidence="7">O-antigen ligase family protein</fullName>
    </submittedName>
</protein>
<keyword evidence="4 5" id="KW-0472">Membrane</keyword>
<keyword evidence="8" id="KW-1185">Reference proteome</keyword>
<feature type="transmembrane region" description="Helical" evidence="5">
    <location>
        <begin position="179"/>
        <end position="196"/>
    </location>
</feature>
<feature type="transmembrane region" description="Helical" evidence="5">
    <location>
        <begin position="369"/>
        <end position="398"/>
    </location>
</feature>
<organism evidence="7 8">
    <name type="scientific">Pontibacter ruber</name>
    <dbReference type="NCBI Taxonomy" id="1343895"/>
    <lineage>
        <taxon>Bacteria</taxon>
        <taxon>Pseudomonadati</taxon>
        <taxon>Bacteroidota</taxon>
        <taxon>Cytophagia</taxon>
        <taxon>Cytophagales</taxon>
        <taxon>Hymenobacteraceae</taxon>
        <taxon>Pontibacter</taxon>
    </lineage>
</organism>
<comment type="subcellular location">
    <subcellularLocation>
        <location evidence="1">Membrane</location>
        <topology evidence="1">Multi-pass membrane protein</topology>
    </subcellularLocation>
</comment>
<gene>
    <name evidence="7" type="ORF">ACFSKP_04235</name>
</gene>
<keyword evidence="3 5" id="KW-1133">Transmembrane helix</keyword>
<dbReference type="GO" id="GO:0016874">
    <property type="term" value="F:ligase activity"/>
    <property type="evidence" value="ECO:0007669"/>
    <property type="project" value="UniProtKB-KW"/>
</dbReference>
<evidence type="ECO:0000256" key="2">
    <source>
        <dbReference type="ARBA" id="ARBA00022692"/>
    </source>
</evidence>
<evidence type="ECO:0000256" key="5">
    <source>
        <dbReference type="SAM" id="Phobius"/>
    </source>
</evidence>
<evidence type="ECO:0000256" key="1">
    <source>
        <dbReference type="ARBA" id="ARBA00004141"/>
    </source>
</evidence>
<keyword evidence="2 5" id="KW-0812">Transmembrane</keyword>
<feature type="transmembrane region" description="Helical" evidence="5">
    <location>
        <begin position="124"/>
        <end position="143"/>
    </location>
</feature>
<dbReference type="PANTHER" id="PTHR37422">
    <property type="entry name" value="TEICHURONIC ACID BIOSYNTHESIS PROTEIN TUAE"/>
    <property type="match status" value="1"/>
</dbReference>
<feature type="transmembrane region" description="Helical" evidence="5">
    <location>
        <begin position="91"/>
        <end position="112"/>
    </location>
</feature>
<accession>A0ABW5CVX6</accession>
<proteinExistence type="predicted"/>
<evidence type="ECO:0000313" key="8">
    <source>
        <dbReference type="Proteomes" id="UP001597374"/>
    </source>
</evidence>
<dbReference type="EMBL" id="JBHUIM010000001">
    <property type="protein sequence ID" value="MFD2245450.1"/>
    <property type="molecule type" value="Genomic_DNA"/>
</dbReference>
<feature type="transmembrane region" description="Helical" evidence="5">
    <location>
        <begin position="155"/>
        <end position="172"/>
    </location>
</feature>
<evidence type="ECO:0000256" key="4">
    <source>
        <dbReference type="ARBA" id="ARBA00023136"/>
    </source>
</evidence>
<sequence>MKLKYNFLFAIPLILFFVTDNMFTELAAPHNLEAQGALNNMMVKALAGISFLYSAVYFMRMSPPMRIAFFFTTLYVLGMVFESYYKYNTPMVYPHVFLKVLLLYYSFAIYTYYKGSFYVEFSHIAWFALIGFWLNVLIVNPHTLSVSSFTNHERGVHSTSVYMLVLPFLYFLSNYFFKGKLMSLLLAFFVLVTIFFFQHRTVWISTAVVLVIYYLLFKFKTNTPLDLSKILPIITVLVIAGLASSAFIFSIHPEIIEKIQESFSDMENFDSQGTGGWRYKQWLSYLPFIQENFFFGMRFEGFELPIQFYREDLDKPVFEDGHGHFFHSFYVDVLFYTGLAGLVLYCLQAVYATVNGLRKKSLTVNQIMLLSFIMSGFIFGISYVLPVFFYAVLGWAIATLEVDKVERSNFLVEAAHRRKYRLQALRNNLIIP</sequence>
<evidence type="ECO:0000313" key="7">
    <source>
        <dbReference type="EMBL" id="MFD2245450.1"/>
    </source>
</evidence>
<reference evidence="8" key="1">
    <citation type="journal article" date="2019" name="Int. J. Syst. Evol. Microbiol.">
        <title>The Global Catalogue of Microorganisms (GCM) 10K type strain sequencing project: providing services to taxonomists for standard genome sequencing and annotation.</title>
        <authorList>
            <consortium name="The Broad Institute Genomics Platform"/>
            <consortium name="The Broad Institute Genome Sequencing Center for Infectious Disease"/>
            <person name="Wu L."/>
            <person name="Ma J."/>
        </authorList>
    </citation>
    <scope>NUCLEOTIDE SEQUENCE [LARGE SCALE GENOMIC DNA]</scope>
    <source>
        <strain evidence="8">CGMCC 4.1782</strain>
    </source>
</reference>
<dbReference type="PANTHER" id="PTHR37422:SF13">
    <property type="entry name" value="LIPOPOLYSACCHARIDE BIOSYNTHESIS PROTEIN PA4999-RELATED"/>
    <property type="match status" value="1"/>
</dbReference>
<dbReference type="InterPro" id="IPR051533">
    <property type="entry name" value="WaaL-like"/>
</dbReference>
<feature type="transmembrane region" description="Helical" evidence="5">
    <location>
        <begin position="67"/>
        <end position="85"/>
    </location>
</feature>